<dbReference type="Proteomes" id="UP000641588">
    <property type="component" value="Unassembled WGS sequence"/>
</dbReference>
<dbReference type="GO" id="GO:0009055">
    <property type="term" value="F:electron transfer activity"/>
    <property type="evidence" value="ECO:0007669"/>
    <property type="project" value="TreeGrafter"/>
</dbReference>
<dbReference type="SUPFAM" id="SSF52833">
    <property type="entry name" value="Thioredoxin-like"/>
    <property type="match status" value="1"/>
</dbReference>
<proteinExistence type="predicted"/>
<evidence type="ECO:0000313" key="3">
    <source>
        <dbReference type="Proteomes" id="UP000641588"/>
    </source>
</evidence>
<evidence type="ECO:0000313" key="2">
    <source>
        <dbReference type="EMBL" id="NOU97258.1"/>
    </source>
</evidence>
<reference evidence="2" key="1">
    <citation type="submission" date="2019-10" db="EMBL/GenBank/DDBJ databases">
        <title>Description of Paenibacillus glebae sp. nov.</title>
        <authorList>
            <person name="Carlier A."/>
            <person name="Qi S."/>
        </authorList>
    </citation>
    <scope>NUCLEOTIDE SEQUENCE</scope>
    <source>
        <strain evidence="2">LMG 31456</strain>
    </source>
</reference>
<protein>
    <submittedName>
        <fullName evidence="2">Glutaredoxin family protein</fullName>
    </submittedName>
</protein>
<dbReference type="Gene3D" id="3.40.30.10">
    <property type="entry name" value="Glutaredoxin"/>
    <property type="match status" value="1"/>
</dbReference>
<dbReference type="InterPro" id="IPR051548">
    <property type="entry name" value="Grx-like_ET"/>
</dbReference>
<dbReference type="Pfam" id="PF00462">
    <property type="entry name" value="Glutaredoxin"/>
    <property type="match status" value="1"/>
</dbReference>
<dbReference type="GO" id="GO:0045454">
    <property type="term" value="P:cell redox homeostasis"/>
    <property type="evidence" value="ECO:0007669"/>
    <property type="project" value="TreeGrafter"/>
</dbReference>
<dbReference type="InterPro" id="IPR002109">
    <property type="entry name" value="Glutaredoxin"/>
</dbReference>
<feature type="domain" description="Glutaredoxin" evidence="1">
    <location>
        <begin position="8"/>
        <end position="65"/>
    </location>
</feature>
<dbReference type="PROSITE" id="PS51354">
    <property type="entry name" value="GLUTAREDOXIN_2"/>
    <property type="match status" value="1"/>
</dbReference>
<dbReference type="RefSeq" id="WP_171655501.1">
    <property type="nucleotide sequence ID" value="NZ_WHOD01000109.1"/>
</dbReference>
<accession>A0A972GVW1</accession>
<organism evidence="2 3">
    <name type="scientific">Paenibacillus foliorum</name>
    <dbReference type="NCBI Taxonomy" id="2654974"/>
    <lineage>
        <taxon>Bacteria</taxon>
        <taxon>Bacillati</taxon>
        <taxon>Bacillota</taxon>
        <taxon>Bacilli</taxon>
        <taxon>Bacillales</taxon>
        <taxon>Paenibacillaceae</taxon>
        <taxon>Paenibacillus</taxon>
    </lineage>
</organism>
<dbReference type="PANTHER" id="PTHR34386:SF1">
    <property type="entry name" value="GLUTAREDOXIN-LIKE PROTEIN NRDH"/>
    <property type="match status" value="1"/>
</dbReference>
<comment type="caution">
    <text evidence="2">The sequence shown here is derived from an EMBL/GenBank/DDBJ whole genome shotgun (WGS) entry which is preliminary data.</text>
</comment>
<dbReference type="PANTHER" id="PTHR34386">
    <property type="entry name" value="GLUTAREDOXIN"/>
    <property type="match status" value="1"/>
</dbReference>
<name>A0A972GVW1_9BACL</name>
<dbReference type="InterPro" id="IPR036249">
    <property type="entry name" value="Thioredoxin-like_sf"/>
</dbReference>
<dbReference type="EMBL" id="WHOD01000109">
    <property type="protein sequence ID" value="NOU97258.1"/>
    <property type="molecule type" value="Genomic_DNA"/>
</dbReference>
<sequence>MSTATQQVIVYSSNTCTYCKQLKQYLNEQGIAFEERNIDTNDAFIDELQAMGVSSLPVTVIGENRIIGMNTTRIQKALAQ</sequence>
<keyword evidence="3" id="KW-1185">Reference proteome</keyword>
<evidence type="ECO:0000259" key="1">
    <source>
        <dbReference type="Pfam" id="PF00462"/>
    </source>
</evidence>
<gene>
    <name evidence="2" type="ORF">GC093_29115</name>
</gene>
<dbReference type="CDD" id="cd02976">
    <property type="entry name" value="NrdH"/>
    <property type="match status" value="1"/>
</dbReference>
<dbReference type="AlphaFoldDB" id="A0A972GVW1"/>